<dbReference type="PRINTS" id="PR00726">
    <property type="entry name" value="LEXASERPTASE"/>
</dbReference>
<evidence type="ECO:0000259" key="14">
    <source>
        <dbReference type="Pfam" id="PF01726"/>
    </source>
</evidence>
<feature type="domain" description="Peptidase S24/S26A/S26B/S26C" evidence="13">
    <location>
        <begin position="89"/>
        <end position="201"/>
    </location>
</feature>
<dbReference type="GO" id="GO:0004252">
    <property type="term" value="F:serine-type endopeptidase activity"/>
    <property type="evidence" value="ECO:0007669"/>
    <property type="project" value="UniProtKB-EC"/>
</dbReference>
<reference evidence="15" key="1">
    <citation type="submission" date="2022-11" db="EMBL/GenBank/DDBJ databases">
        <title>Methylomonas rapida sp. nov., Carotenoid-Producing Obligate Methanotrophs with High Growth Characteristics and Biotechnological Potential.</title>
        <authorList>
            <person name="Tikhonova E.N."/>
            <person name="Suleimanov R.Z."/>
            <person name="Miroshnikov K."/>
            <person name="Oshkin I.Y."/>
            <person name="Belova S.E."/>
            <person name="Danilova O.V."/>
            <person name="Ashikhmin A."/>
            <person name="Konopkin A."/>
            <person name="But S.Y."/>
            <person name="Khmelenina V.N."/>
            <person name="Kuznetsov N."/>
            <person name="Pimenov N.V."/>
            <person name="Dedysh S.N."/>
        </authorList>
    </citation>
    <scope>NUCLEOTIDE SEQUENCE</scope>
    <source>
        <strain evidence="15">MP1</strain>
    </source>
</reference>
<dbReference type="InterPro" id="IPR039418">
    <property type="entry name" value="LexA-like"/>
</dbReference>
<evidence type="ECO:0000256" key="4">
    <source>
        <dbReference type="ARBA" id="ARBA00022763"/>
    </source>
</evidence>
<keyword evidence="10" id="KW-0234">DNA repair</keyword>
<proteinExistence type="inferred from homology"/>
<dbReference type="Pfam" id="PF00717">
    <property type="entry name" value="Peptidase_S24"/>
    <property type="match status" value="1"/>
</dbReference>
<keyword evidence="4" id="KW-0227">DNA damage</keyword>
<dbReference type="InterPro" id="IPR050077">
    <property type="entry name" value="LexA_repressor"/>
</dbReference>
<dbReference type="InterPro" id="IPR036286">
    <property type="entry name" value="LexA/Signal_pep-like_sf"/>
</dbReference>
<dbReference type="CDD" id="cd06529">
    <property type="entry name" value="S24_LexA-like"/>
    <property type="match status" value="1"/>
</dbReference>
<evidence type="ECO:0000256" key="7">
    <source>
        <dbReference type="ARBA" id="ARBA00023015"/>
    </source>
</evidence>
<keyword evidence="3" id="KW-0235">DNA replication</keyword>
<evidence type="ECO:0000256" key="5">
    <source>
        <dbReference type="ARBA" id="ARBA00022801"/>
    </source>
</evidence>
<keyword evidence="9" id="KW-0804">Transcription</keyword>
<evidence type="ECO:0000256" key="2">
    <source>
        <dbReference type="ARBA" id="ARBA00022491"/>
    </source>
</evidence>
<keyword evidence="16" id="KW-1185">Reference proteome</keyword>
<evidence type="ECO:0000256" key="9">
    <source>
        <dbReference type="ARBA" id="ARBA00023163"/>
    </source>
</evidence>
<dbReference type="Gene3D" id="1.10.10.10">
    <property type="entry name" value="Winged helix-like DNA-binding domain superfamily/Winged helix DNA-binding domain"/>
    <property type="match status" value="1"/>
</dbReference>
<evidence type="ECO:0000256" key="8">
    <source>
        <dbReference type="ARBA" id="ARBA00023125"/>
    </source>
</evidence>
<dbReference type="SUPFAM" id="SSF51306">
    <property type="entry name" value="LexA/Signal peptidase"/>
    <property type="match status" value="1"/>
</dbReference>
<evidence type="ECO:0000256" key="12">
    <source>
        <dbReference type="RuleBase" id="RU003991"/>
    </source>
</evidence>
<evidence type="ECO:0000259" key="13">
    <source>
        <dbReference type="Pfam" id="PF00717"/>
    </source>
</evidence>
<dbReference type="Pfam" id="PF01726">
    <property type="entry name" value="LexA_DNA_bind"/>
    <property type="match status" value="1"/>
</dbReference>
<dbReference type="InterPro" id="IPR006199">
    <property type="entry name" value="LexA_DNA-bd_dom"/>
</dbReference>
<dbReference type="InterPro" id="IPR006197">
    <property type="entry name" value="Peptidase_S24_LexA"/>
</dbReference>
<dbReference type="PANTHER" id="PTHR33516">
    <property type="entry name" value="LEXA REPRESSOR"/>
    <property type="match status" value="1"/>
</dbReference>
<gene>
    <name evidence="15" type="primary">lexA</name>
    <name evidence="15" type="ORF">NM686_005245</name>
</gene>
<evidence type="ECO:0000256" key="1">
    <source>
        <dbReference type="ARBA" id="ARBA00007484"/>
    </source>
</evidence>
<evidence type="ECO:0000256" key="11">
    <source>
        <dbReference type="ARBA" id="ARBA00023236"/>
    </source>
</evidence>
<sequence length="211" mass="23982">MHALTRKQREILDFLLQNQAAFVHPPSLQELCTALGLKSRGSLHFLMQGLVEAGLVEPFDRKHRGVRLTEKALDTGKHRKTTQHSVRYVGKIAAGRPIEAIADERYMVIPDELKTENPCYILKVQGDSMIEAGIYDGDWVVIEQRCHARNGEIVVALVDKAEATLKYIEQYPHETLLIPANSKMEAMRYKPQQVEIQGVLVGQMRSYKRPH</sequence>
<protein>
    <submittedName>
        <fullName evidence="15">Transcriptional repressor LexA</fullName>
        <ecNumber evidence="15">3.4.21.88</ecNumber>
    </submittedName>
</protein>
<keyword evidence="11" id="KW-0742">SOS response</keyword>
<dbReference type="EC" id="3.4.21.88" evidence="15"/>
<keyword evidence="6 12" id="KW-0068">Autocatalytic cleavage</keyword>
<dbReference type="SUPFAM" id="SSF46785">
    <property type="entry name" value="Winged helix' DNA-binding domain"/>
    <property type="match status" value="1"/>
</dbReference>
<evidence type="ECO:0000256" key="10">
    <source>
        <dbReference type="ARBA" id="ARBA00023204"/>
    </source>
</evidence>
<keyword evidence="2" id="KW-0678">Repressor</keyword>
<comment type="similarity">
    <text evidence="1 12">Belongs to the peptidase S24 family.</text>
</comment>
<dbReference type="InterPro" id="IPR036390">
    <property type="entry name" value="WH_DNA-bd_sf"/>
</dbReference>
<dbReference type="PANTHER" id="PTHR33516:SF2">
    <property type="entry name" value="LEXA REPRESSOR-RELATED"/>
    <property type="match status" value="1"/>
</dbReference>
<dbReference type="EMBL" id="CP113517">
    <property type="protein sequence ID" value="WAR45924.1"/>
    <property type="molecule type" value="Genomic_DNA"/>
</dbReference>
<evidence type="ECO:0000313" key="15">
    <source>
        <dbReference type="EMBL" id="WAR45924.1"/>
    </source>
</evidence>
<keyword evidence="8" id="KW-0238">DNA-binding</keyword>
<dbReference type="InterPro" id="IPR036388">
    <property type="entry name" value="WH-like_DNA-bd_sf"/>
</dbReference>
<name>A0ABY7GN36_9GAMM</name>
<accession>A0ABY7GN36</accession>
<organism evidence="15 16">
    <name type="scientific">Methylomonas rapida</name>
    <dbReference type="NCBI Taxonomy" id="2963939"/>
    <lineage>
        <taxon>Bacteria</taxon>
        <taxon>Pseudomonadati</taxon>
        <taxon>Pseudomonadota</taxon>
        <taxon>Gammaproteobacteria</taxon>
        <taxon>Methylococcales</taxon>
        <taxon>Methylococcaceae</taxon>
        <taxon>Methylomonas</taxon>
    </lineage>
</organism>
<keyword evidence="7" id="KW-0805">Transcription regulation</keyword>
<dbReference type="InterPro" id="IPR015927">
    <property type="entry name" value="Peptidase_S24_S26A/B/C"/>
</dbReference>
<keyword evidence="5 12" id="KW-0378">Hydrolase</keyword>
<dbReference type="Gene3D" id="2.10.109.10">
    <property type="entry name" value="Umud Fragment, subunit A"/>
    <property type="match status" value="1"/>
</dbReference>
<dbReference type="RefSeq" id="WP_255186831.1">
    <property type="nucleotide sequence ID" value="NZ_CP113517.1"/>
</dbReference>
<dbReference type="InterPro" id="IPR006200">
    <property type="entry name" value="LexA"/>
</dbReference>
<dbReference type="Proteomes" id="UP001162780">
    <property type="component" value="Chromosome"/>
</dbReference>
<feature type="domain" description="LexA repressor DNA-binding" evidence="14">
    <location>
        <begin position="1"/>
        <end position="65"/>
    </location>
</feature>
<evidence type="ECO:0000313" key="16">
    <source>
        <dbReference type="Proteomes" id="UP001162780"/>
    </source>
</evidence>
<evidence type="ECO:0000256" key="3">
    <source>
        <dbReference type="ARBA" id="ARBA00022705"/>
    </source>
</evidence>
<dbReference type="NCBIfam" id="TIGR00498">
    <property type="entry name" value="lexA"/>
    <property type="match status" value="1"/>
</dbReference>
<evidence type="ECO:0000256" key="6">
    <source>
        <dbReference type="ARBA" id="ARBA00022813"/>
    </source>
</evidence>